<accession>K2RBI5</accession>
<dbReference type="InterPro" id="IPR006685">
    <property type="entry name" value="MscS_channel_2nd"/>
</dbReference>
<dbReference type="AlphaFoldDB" id="K2RBI5"/>
<dbReference type="PROSITE" id="PS00018">
    <property type="entry name" value="EF_HAND_1"/>
    <property type="match status" value="1"/>
</dbReference>
<dbReference type="Pfam" id="PF25886">
    <property type="entry name" value="Msy1"/>
    <property type="match status" value="1"/>
</dbReference>
<dbReference type="GO" id="GO:0005509">
    <property type="term" value="F:calcium ion binding"/>
    <property type="evidence" value="ECO:0007669"/>
    <property type="project" value="InterPro"/>
</dbReference>
<comment type="caution">
    <text evidence="5">The sequence shown here is derived from an EMBL/GenBank/DDBJ whole genome shotgun (WGS) entry which is preliminary data.</text>
</comment>
<dbReference type="eggNOG" id="KOG4629">
    <property type="taxonomic scope" value="Eukaryota"/>
</dbReference>
<dbReference type="InterPro" id="IPR010920">
    <property type="entry name" value="LSM_dom_sf"/>
</dbReference>
<feature type="compositionally biased region" description="Basic and acidic residues" evidence="2">
    <location>
        <begin position="819"/>
        <end position="831"/>
    </location>
</feature>
<evidence type="ECO:0000313" key="5">
    <source>
        <dbReference type="EMBL" id="EKG19886.1"/>
    </source>
</evidence>
<keyword evidence="3" id="KW-0812">Transmembrane</keyword>
<dbReference type="PANTHER" id="PTHR31323:SF14">
    <property type="entry name" value="MECHANOSENSITIVE ION CHANNEL PROTEIN MSY2"/>
    <property type="match status" value="1"/>
</dbReference>
<dbReference type="HOGENOM" id="CLU_010480_0_1_1"/>
<dbReference type="GO" id="GO:0006874">
    <property type="term" value="P:intracellular calcium ion homeostasis"/>
    <property type="evidence" value="ECO:0007669"/>
    <property type="project" value="TreeGrafter"/>
</dbReference>
<feature type="transmembrane region" description="Helical" evidence="3">
    <location>
        <begin position="490"/>
        <end position="513"/>
    </location>
</feature>
<proteinExistence type="predicted"/>
<feature type="compositionally biased region" description="Basic and acidic residues" evidence="2">
    <location>
        <begin position="787"/>
        <end position="801"/>
    </location>
</feature>
<dbReference type="VEuPathDB" id="FungiDB:MPH_02813"/>
<evidence type="ECO:0000256" key="3">
    <source>
        <dbReference type="SAM" id="Phobius"/>
    </source>
</evidence>
<evidence type="ECO:0000259" key="4">
    <source>
        <dbReference type="PROSITE" id="PS50222"/>
    </source>
</evidence>
<evidence type="ECO:0000256" key="1">
    <source>
        <dbReference type="ARBA" id="ARBA00022837"/>
    </source>
</evidence>
<dbReference type="Pfam" id="PF00924">
    <property type="entry name" value="MS_channel_2nd"/>
    <property type="match status" value="1"/>
</dbReference>
<dbReference type="SUPFAM" id="SSF47473">
    <property type="entry name" value="EF-hand"/>
    <property type="match status" value="1"/>
</dbReference>
<dbReference type="InterPro" id="IPR011992">
    <property type="entry name" value="EF-hand-dom_pair"/>
</dbReference>
<feature type="compositionally biased region" description="Low complexity" evidence="2">
    <location>
        <begin position="854"/>
        <end position="887"/>
    </location>
</feature>
<feature type="transmembrane region" description="Helical" evidence="3">
    <location>
        <begin position="202"/>
        <end position="225"/>
    </location>
</feature>
<evidence type="ECO:0000313" key="6">
    <source>
        <dbReference type="Proteomes" id="UP000007129"/>
    </source>
</evidence>
<feature type="region of interest" description="Disordered" evidence="2">
    <location>
        <begin position="777"/>
        <end position="929"/>
    </location>
</feature>
<dbReference type="GO" id="GO:0016020">
    <property type="term" value="C:membrane"/>
    <property type="evidence" value="ECO:0007669"/>
    <property type="project" value="InterPro"/>
</dbReference>
<feature type="region of interest" description="Disordered" evidence="2">
    <location>
        <begin position="723"/>
        <end position="765"/>
    </location>
</feature>
<organism evidence="5 6">
    <name type="scientific">Macrophomina phaseolina (strain MS6)</name>
    <name type="common">Charcoal rot fungus</name>
    <dbReference type="NCBI Taxonomy" id="1126212"/>
    <lineage>
        <taxon>Eukaryota</taxon>
        <taxon>Fungi</taxon>
        <taxon>Dikarya</taxon>
        <taxon>Ascomycota</taxon>
        <taxon>Pezizomycotina</taxon>
        <taxon>Dothideomycetes</taxon>
        <taxon>Dothideomycetes incertae sedis</taxon>
        <taxon>Botryosphaeriales</taxon>
        <taxon>Botryosphaeriaceae</taxon>
        <taxon>Macrophomina</taxon>
    </lineage>
</organism>
<dbReference type="Gene3D" id="1.10.238.10">
    <property type="entry name" value="EF-hand"/>
    <property type="match status" value="1"/>
</dbReference>
<dbReference type="PROSITE" id="PS50222">
    <property type="entry name" value="EF_HAND_2"/>
    <property type="match status" value="1"/>
</dbReference>
<dbReference type="EMBL" id="AHHD01000102">
    <property type="protein sequence ID" value="EKG19886.1"/>
    <property type="molecule type" value="Genomic_DNA"/>
</dbReference>
<dbReference type="InterPro" id="IPR002048">
    <property type="entry name" value="EF_hand_dom"/>
</dbReference>
<evidence type="ECO:0000256" key="2">
    <source>
        <dbReference type="SAM" id="MobiDB-lite"/>
    </source>
</evidence>
<keyword evidence="3" id="KW-1133">Transmembrane helix</keyword>
<name>K2RBI5_MACPH</name>
<feature type="compositionally biased region" description="Polar residues" evidence="2">
    <location>
        <begin position="46"/>
        <end position="56"/>
    </location>
</feature>
<feature type="compositionally biased region" description="Basic and acidic residues" evidence="2">
    <location>
        <begin position="729"/>
        <end position="752"/>
    </location>
</feature>
<dbReference type="Proteomes" id="UP000007129">
    <property type="component" value="Unassembled WGS sequence"/>
</dbReference>
<dbReference type="SUPFAM" id="SSF50182">
    <property type="entry name" value="Sm-like ribonucleoproteins"/>
    <property type="match status" value="1"/>
</dbReference>
<dbReference type="InterPro" id="IPR018247">
    <property type="entry name" value="EF_Hand_1_Ca_BS"/>
</dbReference>
<feature type="transmembrane region" description="Helical" evidence="3">
    <location>
        <begin position="159"/>
        <end position="182"/>
    </location>
</feature>
<feature type="region of interest" description="Disordered" evidence="2">
    <location>
        <begin position="1"/>
        <end position="61"/>
    </location>
</feature>
<feature type="compositionally biased region" description="Low complexity" evidence="2">
    <location>
        <begin position="896"/>
        <end position="917"/>
    </location>
</feature>
<dbReference type="STRING" id="1126212.K2RBI5"/>
<sequence length="929" mass="102247">MSTNPPKSPRSPSHRFSRQGFHPLRDHPADMAPNDATIDIPLEPVTSRTPSSTGMRSGSAAPIAQLATQESPNEKGDHRHFGRRVKKLDSKGQPLGTVGYDGEEDYINRVGRIYYKILNFSIVTRYFIYVLPLALCIAVPIVVGATVATGAKIGGVRIVWFFTWVEIVWLSVWVSKIIAHFLPKAFQILAGVVSSGVRKYALVLRALEIPLSLVGWAVTSLATFIPLMVHNPDIRREAAAQKANSSNNTSTADSVKEWERVVRQLLAAALVSACVLLVEKFLIQLISINYHRKQFNAKIKENKRQVYLLGLLFDASRALFPSYCPEFQDEDYIINDSLRLNIPGAKKSHARSGSATPMRLLHDVGRVGDKITSAFGNIASEITGKQVFNPDSAHNVVVEALEKPRSSEALAKRLWMSFVVEGRNALYHDDIVEVLGAGRELEAEEAFAALDKDGNGDISLDEMILQVTEIGRSRKSVATSMHDVDQAINVLDGLLATVVFIICVFVFIAFLNASFVTTLATAGTALLSLSFVFSVTCQEVLGSCIFLFVKHPYDVGDRVDLTNGTDQLTVEHISLLFTVFKRVNNGRTVQIPNIVLNSLWIENTSRSLAMREQIPVYVAFGTSFEDITALKDEMQKFVRDKDNSRDFHADIDIEVRGIAELNKLELMIECRHKSNWGNEALRATRRNKFMCALVQALRKIPIDPPGGSDAALGSADQPTWSVAVSASEAQERRQAYLDDKEKSRLYPSKKEQPSTGNSSGVDYLGAGLGQETQAINTLTARPVGSDPYRDDAFRERADQGDINRTGSIGGKSMDAQDAEEVRNTLKRESTKGKRKAGPTSPSAIMVSGPGGQAGEYYEYGGQQSMSPVSPQQSQGSYGSQQSYAYQQFPQAGTAYQPLQQPTSQQQQRGTQQGQQPLPRKPSNPYTQSP</sequence>
<protein>
    <submittedName>
        <fullName evidence="5">Mechanosensitive ion channel MscS</fullName>
    </submittedName>
</protein>
<feature type="domain" description="EF-hand" evidence="4">
    <location>
        <begin position="438"/>
        <end position="473"/>
    </location>
</feature>
<dbReference type="InParanoid" id="K2RBI5"/>
<gene>
    <name evidence="5" type="ORF">MPH_02813</name>
</gene>
<keyword evidence="3" id="KW-0472">Membrane</keyword>
<dbReference type="PANTHER" id="PTHR31323">
    <property type="entry name" value="MECHANOSENSITIVE ION CHANNEL PROTEIN MSY2"/>
    <property type="match status" value="1"/>
</dbReference>
<feature type="transmembrane region" description="Helical" evidence="3">
    <location>
        <begin position="126"/>
        <end position="147"/>
    </location>
</feature>
<dbReference type="GO" id="GO:0005262">
    <property type="term" value="F:calcium channel activity"/>
    <property type="evidence" value="ECO:0007669"/>
    <property type="project" value="TreeGrafter"/>
</dbReference>
<keyword evidence="1" id="KW-0106">Calcium</keyword>
<dbReference type="OrthoDB" id="544685at2759"/>
<dbReference type="InterPro" id="IPR058650">
    <property type="entry name" value="Msy1/2-like"/>
</dbReference>
<feature type="transmembrane region" description="Helical" evidence="3">
    <location>
        <begin position="265"/>
        <end position="283"/>
    </location>
</feature>
<reference evidence="5 6" key="1">
    <citation type="journal article" date="2012" name="BMC Genomics">
        <title>Tools to kill: Genome of one of the most destructive plant pathogenic fungi Macrophomina phaseolina.</title>
        <authorList>
            <person name="Islam M.S."/>
            <person name="Haque M.S."/>
            <person name="Islam M.M."/>
            <person name="Emdad E.M."/>
            <person name="Halim A."/>
            <person name="Hossen Q.M.M."/>
            <person name="Hossain M.Z."/>
            <person name="Ahmed B."/>
            <person name="Rahim S."/>
            <person name="Rahman M.S."/>
            <person name="Alam M.M."/>
            <person name="Hou S."/>
            <person name="Wan X."/>
            <person name="Saito J.A."/>
            <person name="Alam M."/>
        </authorList>
    </citation>
    <scope>NUCLEOTIDE SEQUENCE [LARGE SCALE GENOMIC DNA]</scope>
    <source>
        <strain evidence="5 6">MS6</strain>
    </source>
</reference>